<accession>A0ABP3XDB7</accession>
<dbReference type="RefSeq" id="WP_246553353.1">
    <property type="nucleotide sequence ID" value="NZ_BAAAFE010000007.1"/>
</dbReference>
<gene>
    <name evidence="3" type="ORF">GCM10009115_15070</name>
</gene>
<dbReference type="Pfam" id="PF09832">
    <property type="entry name" value="DUF2059"/>
    <property type="match status" value="1"/>
</dbReference>
<proteinExistence type="predicted"/>
<evidence type="ECO:0000256" key="1">
    <source>
        <dbReference type="SAM" id="SignalP"/>
    </source>
</evidence>
<name>A0ABP3XDB7_9SPHN</name>
<reference evidence="4" key="1">
    <citation type="journal article" date="2019" name="Int. J. Syst. Evol. Microbiol.">
        <title>The Global Catalogue of Microorganisms (GCM) 10K type strain sequencing project: providing services to taxonomists for standard genome sequencing and annotation.</title>
        <authorList>
            <consortium name="The Broad Institute Genomics Platform"/>
            <consortium name="The Broad Institute Genome Sequencing Center for Infectious Disease"/>
            <person name="Wu L."/>
            <person name="Ma J."/>
        </authorList>
    </citation>
    <scope>NUCLEOTIDE SEQUENCE [LARGE SCALE GENOMIC DNA]</scope>
    <source>
        <strain evidence="4">JCM 15910</strain>
    </source>
</reference>
<protein>
    <recommendedName>
        <fullName evidence="2">DUF2059 domain-containing protein</fullName>
    </recommendedName>
</protein>
<feature type="domain" description="DUF2059" evidence="2">
    <location>
        <begin position="181"/>
        <end position="215"/>
    </location>
</feature>
<organism evidence="3 4">
    <name type="scientific">Sphingopyxis soli</name>
    <dbReference type="NCBI Taxonomy" id="592051"/>
    <lineage>
        <taxon>Bacteria</taxon>
        <taxon>Pseudomonadati</taxon>
        <taxon>Pseudomonadota</taxon>
        <taxon>Alphaproteobacteria</taxon>
        <taxon>Sphingomonadales</taxon>
        <taxon>Sphingomonadaceae</taxon>
        <taxon>Sphingopyxis</taxon>
    </lineage>
</organism>
<comment type="caution">
    <text evidence="3">The sequence shown here is derived from an EMBL/GenBank/DDBJ whole genome shotgun (WGS) entry which is preliminary data.</text>
</comment>
<evidence type="ECO:0000259" key="2">
    <source>
        <dbReference type="Pfam" id="PF09832"/>
    </source>
</evidence>
<feature type="signal peptide" evidence="1">
    <location>
        <begin position="1"/>
        <end position="22"/>
    </location>
</feature>
<dbReference type="Proteomes" id="UP001500738">
    <property type="component" value="Unassembled WGS sequence"/>
</dbReference>
<keyword evidence="1" id="KW-0732">Signal</keyword>
<evidence type="ECO:0000313" key="4">
    <source>
        <dbReference type="Proteomes" id="UP001500738"/>
    </source>
</evidence>
<keyword evidence="4" id="KW-1185">Reference proteome</keyword>
<feature type="chain" id="PRO_5046186070" description="DUF2059 domain-containing protein" evidence="1">
    <location>
        <begin position="23"/>
        <end position="385"/>
    </location>
</feature>
<dbReference type="EMBL" id="BAAAFE010000007">
    <property type="protein sequence ID" value="GAA0863659.1"/>
    <property type="molecule type" value="Genomic_DNA"/>
</dbReference>
<sequence>MSKWKSALLAGAMLIVPAQAFAAPNKEAPVAEAVAPADDQAISETAMADAKAKMQKEIDEAIKLVEKIFGTDKLPPVAPAQLALAQTTTTALIPPGSLEKMLDNLYGKLFKGLLGEFGGQSDMMLSIKTGIESDKIAALDDKSKAAIADLFDPYRKQREDQIMTVVKPLISEALSDLEGPMRNGLAHAYARKFSAAQLGEMNAFFATPTGKAYSAEWMALQADPEVMLAMIKAVPPLVGKFIDRGPEIEGKFKALPKEKQLADMSDAELAKLARLMKVDVKTLKENRDAWNSPPVEDAVDASEDWGAADAAADAAAADVAEAAAAAADAAGDAIDDPAFDRENWSAADRARVEQLEEAASSAATAAYDAQEAAIANARKKKPSGK</sequence>
<evidence type="ECO:0000313" key="3">
    <source>
        <dbReference type="EMBL" id="GAA0863659.1"/>
    </source>
</evidence>
<dbReference type="InterPro" id="IPR018637">
    <property type="entry name" value="DUF2059"/>
</dbReference>